<dbReference type="InterPro" id="IPR044730">
    <property type="entry name" value="RNase_H-like_dom_plant"/>
</dbReference>
<keyword evidence="1" id="KW-1133">Transmembrane helix</keyword>
<accession>A0AAD4WTL2</accession>
<protein>
    <recommendedName>
        <fullName evidence="6">Reverse transcriptase zinc-binding domain-containing protein</fullName>
    </recommendedName>
</protein>
<dbReference type="InterPro" id="IPR012337">
    <property type="entry name" value="RNaseH-like_sf"/>
</dbReference>
<evidence type="ECO:0000313" key="5">
    <source>
        <dbReference type="Proteomes" id="UP001054821"/>
    </source>
</evidence>
<dbReference type="SUPFAM" id="SSF53098">
    <property type="entry name" value="Ribonuclease H-like"/>
    <property type="match status" value="1"/>
</dbReference>
<dbReference type="PANTHER" id="PTHR47723:SF19">
    <property type="entry name" value="POLYNUCLEOTIDYL TRANSFERASE, RIBONUCLEASE H-LIKE SUPERFAMILY PROTEIN"/>
    <property type="match status" value="1"/>
</dbReference>
<feature type="domain" description="RNase H type-1" evidence="2">
    <location>
        <begin position="304"/>
        <end position="425"/>
    </location>
</feature>
<dbReference type="PANTHER" id="PTHR47723">
    <property type="entry name" value="OS05G0353850 PROTEIN"/>
    <property type="match status" value="1"/>
</dbReference>
<proteinExistence type="predicted"/>
<reference evidence="4 5" key="1">
    <citation type="journal article" date="2022" name="G3 (Bethesda)">
        <title>Whole-genome sequence and methylome profiling of the almond [Prunus dulcis (Mill.) D.A. Webb] cultivar 'Nonpareil'.</title>
        <authorList>
            <person name="D'Amico-Willman K.M."/>
            <person name="Ouma W.Z."/>
            <person name="Meulia T."/>
            <person name="Sideli G.M."/>
            <person name="Gradziel T.M."/>
            <person name="Fresnedo-Ramirez J."/>
        </authorList>
    </citation>
    <scope>NUCLEOTIDE SEQUENCE [LARGE SCALE GENOMIC DNA]</scope>
    <source>
        <strain evidence="4">Clone GOH B32 T37-40</strain>
    </source>
</reference>
<dbReference type="Pfam" id="PF13966">
    <property type="entry name" value="zf-RVT"/>
    <property type="match status" value="1"/>
</dbReference>
<gene>
    <name evidence="4" type="ORF">L3X38_002236</name>
</gene>
<keyword evidence="5" id="KW-1185">Reference proteome</keyword>
<evidence type="ECO:0008006" key="6">
    <source>
        <dbReference type="Google" id="ProtNLM"/>
    </source>
</evidence>
<dbReference type="Gene3D" id="3.30.420.10">
    <property type="entry name" value="Ribonuclease H-like superfamily/Ribonuclease H"/>
    <property type="match status" value="1"/>
</dbReference>
<comment type="caution">
    <text evidence="4">The sequence shown here is derived from an EMBL/GenBank/DDBJ whole genome shotgun (WGS) entry which is preliminary data.</text>
</comment>
<evidence type="ECO:0000256" key="1">
    <source>
        <dbReference type="SAM" id="Phobius"/>
    </source>
</evidence>
<dbReference type="Proteomes" id="UP001054821">
    <property type="component" value="Chromosome 1"/>
</dbReference>
<dbReference type="GO" id="GO:0003676">
    <property type="term" value="F:nucleic acid binding"/>
    <property type="evidence" value="ECO:0007669"/>
    <property type="project" value="InterPro"/>
</dbReference>
<dbReference type="CDD" id="cd06222">
    <property type="entry name" value="RNase_H_like"/>
    <property type="match status" value="1"/>
</dbReference>
<evidence type="ECO:0000259" key="2">
    <source>
        <dbReference type="Pfam" id="PF13456"/>
    </source>
</evidence>
<organism evidence="4 5">
    <name type="scientific">Prunus dulcis</name>
    <name type="common">Almond</name>
    <name type="synonym">Amygdalus dulcis</name>
    <dbReference type="NCBI Taxonomy" id="3755"/>
    <lineage>
        <taxon>Eukaryota</taxon>
        <taxon>Viridiplantae</taxon>
        <taxon>Streptophyta</taxon>
        <taxon>Embryophyta</taxon>
        <taxon>Tracheophyta</taxon>
        <taxon>Spermatophyta</taxon>
        <taxon>Magnoliopsida</taxon>
        <taxon>eudicotyledons</taxon>
        <taxon>Gunneridae</taxon>
        <taxon>Pentapetalae</taxon>
        <taxon>rosids</taxon>
        <taxon>fabids</taxon>
        <taxon>Rosales</taxon>
        <taxon>Rosaceae</taxon>
        <taxon>Amygdaloideae</taxon>
        <taxon>Amygdaleae</taxon>
        <taxon>Prunus</taxon>
    </lineage>
</organism>
<dbReference type="Pfam" id="PF13456">
    <property type="entry name" value="RVT_3"/>
    <property type="match status" value="1"/>
</dbReference>
<keyword evidence="1" id="KW-0812">Transmembrane</keyword>
<evidence type="ECO:0000259" key="3">
    <source>
        <dbReference type="Pfam" id="PF13966"/>
    </source>
</evidence>
<feature type="domain" description="Reverse transcriptase zinc-binding" evidence="3">
    <location>
        <begin position="110"/>
        <end position="195"/>
    </location>
</feature>
<dbReference type="InterPro" id="IPR053151">
    <property type="entry name" value="RNase_H-like"/>
</dbReference>
<dbReference type="EMBL" id="JAJFAZ020000001">
    <property type="protein sequence ID" value="KAI5349349.1"/>
    <property type="molecule type" value="Genomic_DNA"/>
</dbReference>
<dbReference type="InterPro" id="IPR026960">
    <property type="entry name" value="RVT-Znf"/>
</dbReference>
<evidence type="ECO:0000313" key="4">
    <source>
        <dbReference type="EMBL" id="KAI5349349.1"/>
    </source>
</evidence>
<dbReference type="InterPro" id="IPR002156">
    <property type="entry name" value="RNaseH_domain"/>
</dbReference>
<dbReference type="GO" id="GO:0004523">
    <property type="term" value="F:RNA-DNA hybrid ribonuclease activity"/>
    <property type="evidence" value="ECO:0007669"/>
    <property type="project" value="InterPro"/>
</dbReference>
<keyword evidence="1" id="KW-0472">Membrane</keyword>
<sequence>MNQALLAKIGWRLLQREQGRWAQVLNAKYLRRCDILAAKDLQFQGSSNVWNGILHGAQVLSAGVKWRVGSGDDILFWTDRWLSCGPLQQFALIDLSEDMLQLNPTSNGQFSVKTAYSTFYLDEGSAKWKWDFIWKLHVPPKVKTFLWLLCHKKLLTNARRLKRKLTNVADCPRCVCPLESCAHLFKNCTATLAIWNRLGFGRVEAGQLMDDYDDWLLHNLNSRRFVVHGLPWYLVFIIFLWFIWKWRCKVVFDQNFLLPADPHLMIYQYAFEWFSACNPMAILPERSVVLLHWMAHLLGVCKVNTDGSRINSSGLIRAGGLLRDSCGNWIKVFSVNLGYGSVIKDELWGIFWGLSMAWDAGFRTVEIECDATSAVALLKSPIVSTHPLFSIINCCKMKIHEDWCCFVKHIFREQNCVADALAVKCYDFAPGLHVFLEAPAFLSDVLAADVRGAVRPRLVSV</sequence>
<feature type="transmembrane region" description="Helical" evidence="1">
    <location>
        <begin position="225"/>
        <end position="244"/>
    </location>
</feature>
<dbReference type="InterPro" id="IPR036397">
    <property type="entry name" value="RNaseH_sf"/>
</dbReference>
<name>A0AAD4WTL2_PRUDU</name>
<dbReference type="AlphaFoldDB" id="A0AAD4WTL2"/>